<keyword evidence="2" id="KW-0645">Protease</keyword>
<dbReference type="InterPro" id="IPR001394">
    <property type="entry name" value="Peptidase_C19_UCH"/>
</dbReference>
<organism evidence="6 7">
    <name type="scientific">Oldenlandia corymbosa var. corymbosa</name>
    <dbReference type="NCBI Taxonomy" id="529605"/>
    <lineage>
        <taxon>Eukaryota</taxon>
        <taxon>Viridiplantae</taxon>
        <taxon>Streptophyta</taxon>
        <taxon>Embryophyta</taxon>
        <taxon>Tracheophyta</taxon>
        <taxon>Spermatophyta</taxon>
        <taxon>Magnoliopsida</taxon>
        <taxon>eudicotyledons</taxon>
        <taxon>Gunneridae</taxon>
        <taxon>Pentapetalae</taxon>
        <taxon>asterids</taxon>
        <taxon>lamiids</taxon>
        <taxon>Gentianales</taxon>
        <taxon>Rubiaceae</taxon>
        <taxon>Rubioideae</taxon>
        <taxon>Spermacoceae</taxon>
        <taxon>Hedyotis-Oldenlandia complex</taxon>
        <taxon>Oldenlandia</taxon>
    </lineage>
</organism>
<accession>A0AAV1DVE8</accession>
<dbReference type="PANTHER" id="PTHR21646">
    <property type="entry name" value="UBIQUITIN CARBOXYL-TERMINAL HYDROLASE"/>
    <property type="match status" value="1"/>
</dbReference>
<dbReference type="SUPFAM" id="SSF54001">
    <property type="entry name" value="Cysteine proteinases"/>
    <property type="match status" value="2"/>
</dbReference>
<dbReference type="InterPro" id="IPR038765">
    <property type="entry name" value="Papain-like_cys_pep_sf"/>
</dbReference>
<dbReference type="PANTHER" id="PTHR21646:SF16">
    <property type="entry name" value="U4_U6.U5 TRI-SNRNP-ASSOCIATED PROTEIN 2"/>
    <property type="match status" value="1"/>
</dbReference>
<reference evidence="6" key="1">
    <citation type="submission" date="2023-03" db="EMBL/GenBank/DDBJ databases">
        <authorList>
            <person name="Julca I."/>
        </authorList>
    </citation>
    <scope>NUCLEOTIDE SEQUENCE</scope>
</reference>
<dbReference type="AlphaFoldDB" id="A0AAV1DVE8"/>
<feature type="domain" description="Ubiquitin-like protease family profile" evidence="5">
    <location>
        <begin position="49"/>
        <end position="238"/>
    </location>
</feature>
<proteinExistence type="inferred from homology"/>
<dbReference type="InterPro" id="IPR003653">
    <property type="entry name" value="Peptidase_C48_C"/>
</dbReference>
<comment type="similarity">
    <text evidence="1">Belongs to the peptidase C48 family.</text>
</comment>
<name>A0AAV1DVE8_OLDCO</name>
<evidence type="ECO:0000256" key="4">
    <source>
        <dbReference type="SAM" id="MobiDB-lite"/>
    </source>
</evidence>
<keyword evidence="7" id="KW-1185">Reference proteome</keyword>
<gene>
    <name evidence="6" type="ORF">OLC1_LOCUS19121</name>
</gene>
<dbReference type="Proteomes" id="UP001161247">
    <property type="component" value="Chromosome 7"/>
</dbReference>
<sequence>MVQGSVVPSPKTGLGKSTVDPLVPETEDKTEQAKSQVKGLKLLRFWLKKDIKQKQLQGMQPGSWINCAVINAWSVRMNQHNRKKNNSNKTPRDCIYFSTLPYRFYSEAAADETLDERQTNFNTRVNRELRLNSIKRSLISSPGSLIFFPVRHANHSFVVCINNRRNTIDVINNGTRTYVQPVENLKTAFYSYLKNKKNKIKIHRDENEVKTRFLKLKWQDNSNRNDCAVYTMRHMETYQGHSAGWDPGFTGVTNQDQQMLNLLRIKYLAEILSSREINSYADKFMERSLMRVTPLRNFFLVPENYQHCESRLLHRFGELARKIWNPQNFKKHVGPHEFLKAVNEASNERFGTSQQSDPVEFLSWLLNTLHTDLRVSKSSSSIIHQCFQGELEGGEDGLFNFPVKNLELKYYIPLPAPKESENLVSKYDLIANVVHDDKAGEGAYRVFEQRKSQELLYQLQDLNVSEVLFQDKTVELSEAYMQIYEQHPHQQ</sequence>
<keyword evidence="3" id="KW-0378">Hydrolase</keyword>
<dbReference type="Pfam" id="PF00443">
    <property type="entry name" value="UCH"/>
    <property type="match status" value="1"/>
</dbReference>
<evidence type="ECO:0000259" key="5">
    <source>
        <dbReference type="PROSITE" id="PS50600"/>
    </source>
</evidence>
<protein>
    <submittedName>
        <fullName evidence="6">OLC1v1012138C1</fullName>
    </submittedName>
</protein>
<dbReference type="PROSITE" id="PS50600">
    <property type="entry name" value="ULP_PROTEASE"/>
    <property type="match status" value="1"/>
</dbReference>
<dbReference type="GO" id="GO:0004843">
    <property type="term" value="F:cysteine-type deubiquitinase activity"/>
    <property type="evidence" value="ECO:0007669"/>
    <property type="project" value="InterPro"/>
</dbReference>
<feature type="region of interest" description="Disordered" evidence="4">
    <location>
        <begin position="1"/>
        <end position="31"/>
    </location>
</feature>
<dbReference type="EMBL" id="OX459124">
    <property type="protein sequence ID" value="CAI9111815.1"/>
    <property type="molecule type" value="Genomic_DNA"/>
</dbReference>
<dbReference type="Gene3D" id="3.40.395.10">
    <property type="entry name" value="Adenoviral Proteinase, Chain A"/>
    <property type="match status" value="1"/>
</dbReference>
<dbReference type="Pfam" id="PF02902">
    <property type="entry name" value="Peptidase_C48"/>
    <property type="match status" value="1"/>
</dbReference>
<evidence type="ECO:0000313" key="7">
    <source>
        <dbReference type="Proteomes" id="UP001161247"/>
    </source>
</evidence>
<evidence type="ECO:0000256" key="1">
    <source>
        <dbReference type="ARBA" id="ARBA00005234"/>
    </source>
</evidence>
<evidence type="ECO:0000256" key="2">
    <source>
        <dbReference type="ARBA" id="ARBA00022670"/>
    </source>
</evidence>
<dbReference type="Gene3D" id="3.90.70.10">
    <property type="entry name" value="Cysteine proteinases"/>
    <property type="match status" value="2"/>
</dbReference>
<dbReference type="InterPro" id="IPR050185">
    <property type="entry name" value="Ub_carboxyl-term_hydrolase"/>
</dbReference>
<evidence type="ECO:0000313" key="6">
    <source>
        <dbReference type="EMBL" id="CAI9111815.1"/>
    </source>
</evidence>
<dbReference type="GO" id="GO:0016579">
    <property type="term" value="P:protein deubiquitination"/>
    <property type="evidence" value="ECO:0007669"/>
    <property type="project" value="InterPro"/>
</dbReference>
<evidence type="ECO:0000256" key="3">
    <source>
        <dbReference type="ARBA" id="ARBA00022801"/>
    </source>
</evidence>
<dbReference type="GO" id="GO:0006508">
    <property type="term" value="P:proteolysis"/>
    <property type="evidence" value="ECO:0007669"/>
    <property type="project" value="UniProtKB-KW"/>
</dbReference>